<dbReference type="AlphaFoldDB" id="A0A226DX24"/>
<dbReference type="SMART" id="SM00494">
    <property type="entry name" value="ChtBD2"/>
    <property type="match status" value="1"/>
</dbReference>
<evidence type="ECO:0000313" key="9">
    <source>
        <dbReference type="EMBL" id="OXA50022.1"/>
    </source>
</evidence>
<evidence type="ECO:0000259" key="8">
    <source>
        <dbReference type="PROSITE" id="PS50940"/>
    </source>
</evidence>
<feature type="transmembrane region" description="Helical" evidence="7">
    <location>
        <begin position="209"/>
        <end position="226"/>
    </location>
</feature>
<dbReference type="Pfam" id="PF01607">
    <property type="entry name" value="CBM_14"/>
    <property type="match status" value="1"/>
</dbReference>
<dbReference type="PANTHER" id="PTHR23301">
    <property type="entry name" value="CHITIN BINDING PERITROPHIN-A"/>
    <property type="match status" value="1"/>
</dbReference>
<keyword evidence="7" id="KW-1133">Transmembrane helix</keyword>
<dbReference type="PANTHER" id="PTHR23301:SF106">
    <property type="entry name" value="CHITIN-BINDING TYPE-2 DOMAIN-CONTAINING PROTEIN-RELATED"/>
    <property type="match status" value="1"/>
</dbReference>
<dbReference type="InterPro" id="IPR002557">
    <property type="entry name" value="Chitin-bd_dom"/>
</dbReference>
<keyword evidence="7" id="KW-0472">Membrane</keyword>
<gene>
    <name evidence="9" type="ORF">Fcan01_15117</name>
</gene>
<evidence type="ECO:0000256" key="4">
    <source>
        <dbReference type="ARBA" id="ARBA00023157"/>
    </source>
</evidence>
<evidence type="ECO:0000256" key="7">
    <source>
        <dbReference type="SAM" id="Phobius"/>
    </source>
</evidence>
<dbReference type="PROSITE" id="PS50940">
    <property type="entry name" value="CHIT_BIND_II"/>
    <property type="match status" value="1"/>
</dbReference>
<feature type="compositionally biased region" description="Basic and acidic residues" evidence="6">
    <location>
        <begin position="101"/>
        <end position="116"/>
    </location>
</feature>
<keyword evidence="7" id="KW-0812">Transmembrane</keyword>
<evidence type="ECO:0000256" key="2">
    <source>
        <dbReference type="ARBA" id="ARBA00022729"/>
    </source>
</evidence>
<dbReference type="Gene3D" id="2.170.140.10">
    <property type="entry name" value="Chitin binding domain"/>
    <property type="match status" value="1"/>
</dbReference>
<reference evidence="9 10" key="1">
    <citation type="submission" date="2015-12" db="EMBL/GenBank/DDBJ databases">
        <title>The genome of Folsomia candida.</title>
        <authorList>
            <person name="Faddeeva A."/>
            <person name="Derks M.F."/>
            <person name="Anvar Y."/>
            <person name="Smit S."/>
            <person name="Van Straalen N."/>
            <person name="Roelofs D."/>
        </authorList>
    </citation>
    <scope>NUCLEOTIDE SEQUENCE [LARGE SCALE GENOMIC DNA]</scope>
    <source>
        <strain evidence="9 10">VU population</strain>
        <tissue evidence="9">Whole body</tissue>
    </source>
</reference>
<comment type="caution">
    <text evidence="9">The sequence shown here is derived from an EMBL/GenBank/DDBJ whole genome shotgun (WGS) entry which is preliminary data.</text>
</comment>
<dbReference type="InterPro" id="IPR051940">
    <property type="entry name" value="Chitin_bind-dev_reg"/>
</dbReference>
<dbReference type="Proteomes" id="UP000198287">
    <property type="component" value="Unassembled WGS sequence"/>
</dbReference>
<dbReference type="EMBL" id="LNIX01000009">
    <property type="protein sequence ID" value="OXA50022.1"/>
    <property type="molecule type" value="Genomic_DNA"/>
</dbReference>
<evidence type="ECO:0000256" key="3">
    <source>
        <dbReference type="ARBA" id="ARBA00022737"/>
    </source>
</evidence>
<keyword evidence="2" id="KW-0732">Signal</keyword>
<organism evidence="9 10">
    <name type="scientific">Folsomia candida</name>
    <name type="common">Springtail</name>
    <dbReference type="NCBI Taxonomy" id="158441"/>
    <lineage>
        <taxon>Eukaryota</taxon>
        <taxon>Metazoa</taxon>
        <taxon>Ecdysozoa</taxon>
        <taxon>Arthropoda</taxon>
        <taxon>Hexapoda</taxon>
        <taxon>Collembola</taxon>
        <taxon>Entomobryomorpha</taxon>
        <taxon>Isotomoidea</taxon>
        <taxon>Isotomidae</taxon>
        <taxon>Proisotominae</taxon>
        <taxon>Folsomia</taxon>
    </lineage>
</organism>
<keyword evidence="10" id="KW-1185">Reference proteome</keyword>
<feature type="domain" description="Chitin-binding type-2" evidence="8">
    <location>
        <begin position="502"/>
        <end position="563"/>
    </location>
</feature>
<dbReference type="GO" id="GO:0005576">
    <property type="term" value="C:extracellular region"/>
    <property type="evidence" value="ECO:0007669"/>
    <property type="project" value="InterPro"/>
</dbReference>
<feature type="compositionally biased region" description="Polar residues" evidence="6">
    <location>
        <begin position="29"/>
        <end position="45"/>
    </location>
</feature>
<name>A0A226DX24_FOLCA</name>
<dbReference type="InterPro" id="IPR008952">
    <property type="entry name" value="Tetraspanin_EC2_sf"/>
</dbReference>
<dbReference type="Gene3D" id="1.10.1450.10">
    <property type="entry name" value="Tetraspanin"/>
    <property type="match status" value="1"/>
</dbReference>
<evidence type="ECO:0000313" key="10">
    <source>
        <dbReference type="Proteomes" id="UP000198287"/>
    </source>
</evidence>
<keyword evidence="4" id="KW-1015">Disulfide bond</keyword>
<feature type="region of interest" description="Disordered" evidence="6">
    <location>
        <begin position="1"/>
        <end position="145"/>
    </location>
</feature>
<feature type="transmembrane region" description="Helical" evidence="7">
    <location>
        <begin position="675"/>
        <end position="698"/>
    </location>
</feature>
<feature type="compositionally biased region" description="Basic residues" evidence="6">
    <location>
        <begin position="83"/>
        <end position="93"/>
    </location>
</feature>
<keyword evidence="3" id="KW-0677">Repeat</keyword>
<evidence type="ECO:0000256" key="1">
    <source>
        <dbReference type="ARBA" id="ARBA00022669"/>
    </source>
</evidence>
<dbReference type="SUPFAM" id="SSF57625">
    <property type="entry name" value="Invertebrate chitin-binding proteins"/>
    <property type="match status" value="1"/>
</dbReference>
<evidence type="ECO:0000256" key="5">
    <source>
        <dbReference type="ARBA" id="ARBA00023180"/>
    </source>
</evidence>
<dbReference type="InterPro" id="IPR036508">
    <property type="entry name" value="Chitin-bd_dom_sf"/>
</dbReference>
<dbReference type="GO" id="GO:0008061">
    <property type="term" value="F:chitin binding"/>
    <property type="evidence" value="ECO:0007669"/>
    <property type="project" value="UniProtKB-KW"/>
</dbReference>
<accession>A0A226DX24</accession>
<sequence length="746" mass="85875">MDQRRSKNGDTESSKPDKRSIDSSKSLEHVSNINAETIVYENSSPLVDDKSNFVLYDEYNNDDNEDNNDDKNNNNVDIIPKKSSLKKNSRRTSNKNPKLQKLRELYEQTNTRKVDPSRPPPPPIDDIDDDVQTIISGDDDDDEDKRKQRIVRDNFMKKQRKIQRRRRLMLSAFVIATVFSIACILRLVILNSNLGVAPSYHGEVAFYDAFTAFVSLSALAPIGFIVSYFRMHAVFGFLFILGSFYTITMSVKALSHASLGSSDDTLSGSMTVFLTKRVNRTSDIPTFYQKLQKSCECCGFNEIDRLKDWPSKTKRIDFPSSCCQDGSETTCTGLGRMFNVTRIPSGFVIIQNEKFMQDWTIGKGPHKLDVKPNFQLSHHQPLLNQDIVPELFQSFEKEMHEELKFVNHSKLPGNVIPSEILLKFDAFVEELIYSGQVFRGEWIYFRLFPTNVHHGEETPATTSPVSDKESTIQPTTTKLPESTTTRPKLSSTTTEPKNVDPNLFCSDKELNRSYPHPETCKRYFKCMKNGNATLGEILDCEKWLHFSSRLQRCTVPEFANCSERVQEYSEKDDFFYMADYRMQQDELFTYYVSRGISENILLDQVLWKNGCERDVQSKNSVDGLLTCSDLKTDNSLYDKFLLPESGKYFRWKRNLQSSADIKSFFQNGHFYILTWLYSLLPIITVLTLVCSILFVHFYTRMQSAVMKELTPLQSTDYAMLKINNVADIEKMDPVTRQAHEALFRKQ</sequence>
<keyword evidence="5" id="KW-0325">Glycoprotein</keyword>
<feature type="transmembrane region" description="Helical" evidence="7">
    <location>
        <begin position="168"/>
        <end position="189"/>
    </location>
</feature>
<proteinExistence type="predicted"/>
<feature type="transmembrane region" description="Helical" evidence="7">
    <location>
        <begin position="233"/>
        <end position="251"/>
    </location>
</feature>
<keyword evidence="1" id="KW-0147">Chitin-binding</keyword>
<feature type="region of interest" description="Disordered" evidence="6">
    <location>
        <begin position="455"/>
        <end position="496"/>
    </location>
</feature>
<feature type="compositionally biased region" description="Basic and acidic residues" evidence="6">
    <location>
        <begin position="1"/>
        <end position="28"/>
    </location>
</feature>
<feature type="compositionally biased region" description="Acidic residues" evidence="6">
    <location>
        <begin position="125"/>
        <end position="143"/>
    </location>
</feature>
<feature type="compositionally biased region" description="Acidic residues" evidence="6">
    <location>
        <begin position="59"/>
        <end position="68"/>
    </location>
</feature>
<feature type="compositionally biased region" description="Low complexity" evidence="6">
    <location>
        <begin position="474"/>
        <end position="494"/>
    </location>
</feature>
<dbReference type="GO" id="GO:0016020">
    <property type="term" value="C:membrane"/>
    <property type="evidence" value="ECO:0007669"/>
    <property type="project" value="InterPro"/>
</dbReference>
<protein>
    <recommendedName>
        <fullName evidence="8">Chitin-binding type-2 domain-containing protein</fullName>
    </recommendedName>
</protein>
<evidence type="ECO:0000256" key="6">
    <source>
        <dbReference type="SAM" id="MobiDB-lite"/>
    </source>
</evidence>